<feature type="transmembrane region" description="Helical" evidence="14">
    <location>
        <begin position="218"/>
        <end position="237"/>
    </location>
</feature>
<comment type="subcellular location">
    <subcellularLocation>
        <location evidence="2">Membrane</location>
    </subcellularLocation>
</comment>
<dbReference type="SMART" id="SM00388">
    <property type="entry name" value="HisKA"/>
    <property type="match status" value="1"/>
</dbReference>
<gene>
    <name evidence="17" type="ORF">CLV74_10485</name>
</gene>
<dbReference type="CDD" id="cd17546">
    <property type="entry name" value="REC_hyHK_CKI1_RcsC-like"/>
    <property type="match status" value="1"/>
</dbReference>
<evidence type="ECO:0000259" key="15">
    <source>
        <dbReference type="PROSITE" id="PS50109"/>
    </source>
</evidence>
<dbReference type="InterPro" id="IPR005467">
    <property type="entry name" value="His_kinase_dom"/>
</dbReference>
<protein>
    <recommendedName>
        <fullName evidence="3">histidine kinase</fullName>
        <ecNumber evidence="3">2.7.13.3</ecNumber>
    </recommendedName>
</protein>
<evidence type="ECO:0000256" key="7">
    <source>
        <dbReference type="ARBA" id="ARBA00022741"/>
    </source>
</evidence>
<dbReference type="FunFam" id="1.10.287.130:FF:000004">
    <property type="entry name" value="Ethylene receptor 1"/>
    <property type="match status" value="1"/>
</dbReference>
<feature type="transmembrane region" description="Helical" evidence="14">
    <location>
        <begin position="152"/>
        <end position="173"/>
    </location>
</feature>
<dbReference type="Pfam" id="PF00072">
    <property type="entry name" value="Response_reg"/>
    <property type="match status" value="1"/>
</dbReference>
<keyword evidence="4 13" id="KW-0597">Phosphoprotein</keyword>
<dbReference type="PANTHER" id="PTHR43047">
    <property type="entry name" value="TWO-COMPONENT HISTIDINE PROTEIN KINASE"/>
    <property type="match status" value="1"/>
</dbReference>
<dbReference type="Pfam" id="PF16927">
    <property type="entry name" value="HisKA_7TM"/>
    <property type="match status" value="1"/>
</dbReference>
<keyword evidence="11" id="KW-0902">Two-component regulatory system</keyword>
<dbReference type="SUPFAM" id="SSF55874">
    <property type="entry name" value="ATPase domain of HSP90 chaperone/DNA topoisomerase II/histidine kinase"/>
    <property type="match status" value="1"/>
</dbReference>
<evidence type="ECO:0000256" key="4">
    <source>
        <dbReference type="ARBA" id="ARBA00022553"/>
    </source>
</evidence>
<dbReference type="InterPro" id="IPR003594">
    <property type="entry name" value="HATPase_dom"/>
</dbReference>
<evidence type="ECO:0000256" key="2">
    <source>
        <dbReference type="ARBA" id="ARBA00004370"/>
    </source>
</evidence>
<dbReference type="GO" id="GO:0005524">
    <property type="term" value="F:ATP binding"/>
    <property type="evidence" value="ECO:0007669"/>
    <property type="project" value="UniProtKB-KW"/>
</dbReference>
<accession>A0A2T0WWJ1</accession>
<dbReference type="RefSeq" id="WP_106263604.1">
    <property type="nucleotide sequence ID" value="NZ_PVTQ01000004.1"/>
</dbReference>
<dbReference type="Gene3D" id="3.30.565.10">
    <property type="entry name" value="Histidine kinase-like ATPase, C-terminal domain"/>
    <property type="match status" value="1"/>
</dbReference>
<proteinExistence type="predicted"/>
<evidence type="ECO:0000313" key="18">
    <source>
        <dbReference type="Proteomes" id="UP000238392"/>
    </source>
</evidence>
<keyword evidence="6 14" id="KW-0812">Transmembrane</keyword>
<evidence type="ECO:0000256" key="1">
    <source>
        <dbReference type="ARBA" id="ARBA00000085"/>
    </source>
</evidence>
<reference evidence="17 18" key="1">
    <citation type="submission" date="2018-03" db="EMBL/GenBank/DDBJ databases">
        <title>Genomic Encyclopedia of Archaeal and Bacterial Type Strains, Phase II (KMG-II): from individual species to whole genera.</title>
        <authorList>
            <person name="Goeker M."/>
        </authorList>
    </citation>
    <scope>NUCLEOTIDE SEQUENCE [LARGE SCALE GENOMIC DNA]</scope>
    <source>
        <strain evidence="17 18">DSM 100212</strain>
    </source>
</reference>
<feature type="transmembrane region" description="Helical" evidence="14">
    <location>
        <begin position="40"/>
        <end position="62"/>
    </location>
</feature>
<dbReference type="GO" id="GO:0000155">
    <property type="term" value="F:phosphorelay sensor kinase activity"/>
    <property type="evidence" value="ECO:0007669"/>
    <property type="project" value="InterPro"/>
</dbReference>
<evidence type="ECO:0000256" key="5">
    <source>
        <dbReference type="ARBA" id="ARBA00022679"/>
    </source>
</evidence>
<dbReference type="SMART" id="SM00448">
    <property type="entry name" value="REC"/>
    <property type="match status" value="1"/>
</dbReference>
<dbReference type="InterPro" id="IPR036890">
    <property type="entry name" value="HATPase_C_sf"/>
</dbReference>
<comment type="catalytic activity">
    <reaction evidence="1">
        <text>ATP + protein L-histidine = ADP + protein N-phospho-L-histidine.</text>
        <dbReference type="EC" id="2.7.13.3"/>
    </reaction>
</comment>
<dbReference type="InterPro" id="IPR036097">
    <property type="entry name" value="HisK_dim/P_sf"/>
</dbReference>
<dbReference type="SUPFAM" id="SSF52172">
    <property type="entry name" value="CheY-like"/>
    <property type="match status" value="1"/>
</dbReference>
<keyword evidence="9" id="KW-0067">ATP-binding</keyword>
<comment type="caution">
    <text evidence="17">The sequence shown here is derived from an EMBL/GenBank/DDBJ whole genome shotgun (WGS) entry which is preliminary data.</text>
</comment>
<dbReference type="OrthoDB" id="7179697at2"/>
<keyword evidence="18" id="KW-1185">Reference proteome</keyword>
<dbReference type="AlphaFoldDB" id="A0A2T0WWJ1"/>
<dbReference type="EMBL" id="PVTQ01000004">
    <property type="protein sequence ID" value="PRY91073.1"/>
    <property type="molecule type" value="Genomic_DNA"/>
</dbReference>
<name>A0A2T0WWJ1_9RHOB</name>
<dbReference type="GO" id="GO:0016020">
    <property type="term" value="C:membrane"/>
    <property type="evidence" value="ECO:0007669"/>
    <property type="project" value="UniProtKB-SubCell"/>
</dbReference>
<dbReference type="Pfam" id="PF02518">
    <property type="entry name" value="HATPase_c"/>
    <property type="match status" value="1"/>
</dbReference>
<dbReference type="PANTHER" id="PTHR43047:SF64">
    <property type="entry name" value="HISTIDINE KINASE CONTAINING CHEY-HOMOLOGOUS RECEIVER DOMAIN AND PAS DOMAIN-RELATED"/>
    <property type="match status" value="1"/>
</dbReference>
<keyword evidence="5" id="KW-0808">Transferase</keyword>
<dbReference type="Gene3D" id="3.40.50.2300">
    <property type="match status" value="1"/>
</dbReference>
<dbReference type="PRINTS" id="PR00344">
    <property type="entry name" value="BCTRLSENSOR"/>
</dbReference>
<feature type="transmembrane region" description="Helical" evidence="14">
    <location>
        <begin position="103"/>
        <end position="121"/>
    </location>
</feature>
<evidence type="ECO:0000313" key="17">
    <source>
        <dbReference type="EMBL" id="PRY91073.1"/>
    </source>
</evidence>
<dbReference type="InterPro" id="IPR003661">
    <property type="entry name" value="HisK_dim/P_dom"/>
</dbReference>
<dbReference type="InterPro" id="IPR031621">
    <property type="entry name" value="HisKA_7TM"/>
</dbReference>
<keyword evidence="8 17" id="KW-0418">Kinase</keyword>
<dbReference type="Pfam" id="PF00512">
    <property type="entry name" value="HisKA"/>
    <property type="match status" value="1"/>
</dbReference>
<dbReference type="CDD" id="cd00082">
    <property type="entry name" value="HisKA"/>
    <property type="match status" value="1"/>
</dbReference>
<evidence type="ECO:0000256" key="3">
    <source>
        <dbReference type="ARBA" id="ARBA00012438"/>
    </source>
</evidence>
<dbReference type="EC" id="2.7.13.3" evidence="3"/>
<feature type="transmembrane region" description="Helical" evidence="14">
    <location>
        <begin position="15"/>
        <end position="33"/>
    </location>
</feature>
<evidence type="ECO:0000256" key="9">
    <source>
        <dbReference type="ARBA" id="ARBA00022840"/>
    </source>
</evidence>
<evidence type="ECO:0000256" key="6">
    <source>
        <dbReference type="ARBA" id="ARBA00022692"/>
    </source>
</evidence>
<evidence type="ECO:0000256" key="8">
    <source>
        <dbReference type="ARBA" id="ARBA00022777"/>
    </source>
</evidence>
<feature type="transmembrane region" description="Helical" evidence="14">
    <location>
        <begin position="74"/>
        <end position="91"/>
    </location>
</feature>
<feature type="transmembrane region" description="Helical" evidence="14">
    <location>
        <begin position="185"/>
        <end position="206"/>
    </location>
</feature>
<dbReference type="InterPro" id="IPR004358">
    <property type="entry name" value="Sig_transdc_His_kin-like_C"/>
</dbReference>
<feature type="domain" description="Response regulatory" evidence="16">
    <location>
        <begin position="630"/>
        <end position="749"/>
    </location>
</feature>
<evidence type="ECO:0000256" key="12">
    <source>
        <dbReference type="ARBA" id="ARBA00023136"/>
    </source>
</evidence>
<dbReference type="Proteomes" id="UP000238392">
    <property type="component" value="Unassembled WGS sequence"/>
</dbReference>
<evidence type="ECO:0000256" key="10">
    <source>
        <dbReference type="ARBA" id="ARBA00022989"/>
    </source>
</evidence>
<evidence type="ECO:0000256" key="14">
    <source>
        <dbReference type="SAM" id="Phobius"/>
    </source>
</evidence>
<feature type="modified residue" description="4-aspartylphosphate" evidence="13">
    <location>
        <position position="679"/>
    </location>
</feature>
<dbReference type="FunFam" id="3.30.565.10:FF:000010">
    <property type="entry name" value="Sensor histidine kinase RcsC"/>
    <property type="match status" value="1"/>
</dbReference>
<keyword evidence="12 14" id="KW-0472">Membrane</keyword>
<dbReference type="InterPro" id="IPR001789">
    <property type="entry name" value="Sig_transdc_resp-reg_receiver"/>
</dbReference>
<dbReference type="SUPFAM" id="SSF47384">
    <property type="entry name" value="Homodimeric domain of signal transducing histidine kinase"/>
    <property type="match status" value="1"/>
</dbReference>
<dbReference type="CDD" id="cd16922">
    <property type="entry name" value="HATPase_EvgS-ArcB-TorS-like"/>
    <property type="match status" value="1"/>
</dbReference>
<dbReference type="SMART" id="SM00387">
    <property type="entry name" value="HATPase_c"/>
    <property type="match status" value="1"/>
</dbReference>
<evidence type="ECO:0000256" key="13">
    <source>
        <dbReference type="PROSITE-ProRule" id="PRU00169"/>
    </source>
</evidence>
<evidence type="ECO:0000259" key="16">
    <source>
        <dbReference type="PROSITE" id="PS50110"/>
    </source>
</evidence>
<feature type="domain" description="Histidine kinase" evidence="15">
    <location>
        <begin position="370"/>
        <end position="587"/>
    </location>
</feature>
<dbReference type="PROSITE" id="PS50110">
    <property type="entry name" value="RESPONSE_REGULATORY"/>
    <property type="match status" value="1"/>
</dbReference>
<keyword evidence="10 14" id="KW-1133">Transmembrane helix</keyword>
<dbReference type="InterPro" id="IPR011006">
    <property type="entry name" value="CheY-like_superfamily"/>
</dbReference>
<organism evidence="17 18">
    <name type="scientific">Donghicola tyrosinivorans</name>
    <dbReference type="NCBI Taxonomy" id="1652492"/>
    <lineage>
        <taxon>Bacteria</taxon>
        <taxon>Pseudomonadati</taxon>
        <taxon>Pseudomonadota</taxon>
        <taxon>Alphaproteobacteria</taxon>
        <taxon>Rhodobacterales</taxon>
        <taxon>Roseobacteraceae</taxon>
        <taxon>Donghicola</taxon>
    </lineage>
</organism>
<sequence>MINCFAFDPIGPQSSLAFLVALGVFIVALTVIRKNFFGRLYFIIGFVAIEGWLALVLLELLTSDPMCKMTWAETAYFFIALLPTTWAFFLYDYSRSRNAPIGLLRLLALLVAPAIIMAMAVTNEFHHHFYLAESHEFKVGETTLVEYHHGPLFYVASAYLYAFMTAGFVIALMGWAKCHEAYRGFFTALVLITLLPSAGNIAYVAFGVTFLGFDPTPFLFAAVMIILALMIVSNRVFDVTTVAKHYVFHNSERPKLVVDTQCNISVSNSAFHELARAAGRQGITNLREWPELREAIQGRHEPGSHFKIADRYFQITAIRIDKPIANDDAPLGNAVILHDVTPLKEANTAFERALERAEEVNRLKSQFLANMSHEIRTPLNGVLGMAEVLSHELTSREHRKMVEVIRSSGDVLLNILNDILDLSKIEAGKMEIQPEPFSPAEIVRRACTLHQIAAEAKNVSLHVRIPQEAGPMRIGDPMRIMQVLNNLLSNATKFTEEGSINVSLSNISGKAMQIEVSDTGIGMSREQTERMFEDFEQADGAITRRYGGTGLGMAIVRRLIDMMAGRIDVSSRKGIGTRITLLLPLEECEQTHISDDTFRASAERACRNKTVHSPAPPALKPSNSSIKGLRILAADDNATNRLVLGSLLKRAGAETVLVANGREAVERFPEQRWDVVLLDINMPEMDGVQALQAINTMSGKTGRPRPPVIAISANVLEKQITQYKAAGFDGHVGKPFKGADVQNCISDTLAAYYQRRLTVLPHP</sequence>
<evidence type="ECO:0000256" key="11">
    <source>
        <dbReference type="ARBA" id="ARBA00023012"/>
    </source>
</evidence>
<dbReference type="PROSITE" id="PS50109">
    <property type="entry name" value="HIS_KIN"/>
    <property type="match status" value="1"/>
</dbReference>
<dbReference type="Gene3D" id="1.10.287.130">
    <property type="match status" value="1"/>
</dbReference>
<keyword evidence="7" id="KW-0547">Nucleotide-binding</keyword>